<evidence type="ECO:0000313" key="5">
    <source>
        <dbReference type="Proteomes" id="UP000319663"/>
    </source>
</evidence>
<dbReference type="FunFam" id="3.40.50.720:FF:000084">
    <property type="entry name" value="Short-chain dehydrogenase reductase"/>
    <property type="match status" value="1"/>
</dbReference>
<evidence type="ECO:0000256" key="1">
    <source>
        <dbReference type="ARBA" id="ARBA00022857"/>
    </source>
</evidence>
<name>A0A507R8Z2_MONPU</name>
<protein>
    <submittedName>
        <fullName evidence="4">Uncharacterized protein</fullName>
    </submittedName>
</protein>
<dbReference type="SUPFAM" id="SSF51735">
    <property type="entry name" value="NAD(P)-binding Rossmann-fold domains"/>
    <property type="match status" value="1"/>
</dbReference>
<keyword evidence="5" id="KW-1185">Reference proteome</keyword>
<reference evidence="4 5" key="1">
    <citation type="submission" date="2019-06" db="EMBL/GenBank/DDBJ databases">
        <title>Wine fermentation using esterase from Monascus purpureus.</title>
        <authorList>
            <person name="Geng C."/>
            <person name="Zhang Y."/>
        </authorList>
    </citation>
    <scope>NUCLEOTIDE SEQUENCE [LARGE SCALE GENOMIC DNA]</scope>
    <source>
        <strain evidence="4">HQ1</strain>
    </source>
</reference>
<dbReference type="EMBL" id="VIFY01000001">
    <property type="protein sequence ID" value="TQB77573.1"/>
    <property type="molecule type" value="Genomic_DNA"/>
</dbReference>
<dbReference type="InterPro" id="IPR002347">
    <property type="entry name" value="SDR_fam"/>
</dbReference>
<sequence length="559" mass="61082">MPGRLEGKVAIVTGAGSGYGRGIAKKFVEEGGRVIIAELSGKSGEEAAAELNSTFVLTDVTKKASWRNLLQTVLDKHGQLDIVVNNAGATYLNKPTVDVTEEDFELCMNVNVKSIYLSTNVIVPYFLENKRPGCFIQISSTAALRPRPRLTWYNASKAAVCNASKTMAVEYGPDNIRFNCICPVIGITGMTHLFLGKPATEENRAGFVSTVPLGRPSMPADIANACAFLASDEAAFITGVDLECSLDGCDYAKRVRREEILSGTSLSPPSSPPPQDSIEDGYARLGKLLNLDEDAFITPSAPSTTHNEAPTETPTAQNDVEEEEEQEFEFRLFSAPVPRKEAAGDSEKEMNKDADNAAAEVQTQKLRIRLRSPTPAPADAGEGRFVNPSRGWEYYFSTPALVSKDRTVGTTSHSTAWSGAIDEKRREFEAVAVDGGMVLKWASQNWPGCHLPWRIIQLKRQNTKIPSKDVYMVDQPGRTTSPKTRKKPGKKRRIQLRKKVAAANAAKETEAEKRNRKNREKKIKRRQKAREMKAAAAAQGLSVVSTGDGDDVSSQGEEN</sequence>
<keyword evidence="1" id="KW-0521">NADP</keyword>
<dbReference type="AlphaFoldDB" id="A0A507R8Z2"/>
<dbReference type="InterPro" id="IPR036291">
    <property type="entry name" value="NAD(P)-bd_dom_sf"/>
</dbReference>
<dbReference type="Gene3D" id="3.40.50.720">
    <property type="entry name" value="NAD(P)-binding Rossmann-like Domain"/>
    <property type="match status" value="1"/>
</dbReference>
<dbReference type="PRINTS" id="PR00080">
    <property type="entry name" value="SDRFAMILY"/>
</dbReference>
<dbReference type="Pfam" id="PF13561">
    <property type="entry name" value="adh_short_C2"/>
    <property type="match status" value="1"/>
</dbReference>
<dbReference type="PANTHER" id="PTHR43639">
    <property type="entry name" value="OXIDOREDUCTASE, SHORT-CHAIN DEHYDROGENASE/REDUCTASE FAMILY (AFU_ORTHOLOGUE AFUA_5G02870)"/>
    <property type="match status" value="1"/>
</dbReference>
<dbReference type="GO" id="GO:0016491">
    <property type="term" value="F:oxidoreductase activity"/>
    <property type="evidence" value="ECO:0007669"/>
    <property type="project" value="UniProtKB-KW"/>
</dbReference>
<feature type="region of interest" description="Disordered" evidence="3">
    <location>
        <begin position="467"/>
        <end position="559"/>
    </location>
</feature>
<dbReference type="NCBIfam" id="NF005559">
    <property type="entry name" value="PRK07231.1"/>
    <property type="match status" value="1"/>
</dbReference>
<dbReference type="STRING" id="5098.A0A507R8Z2"/>
<accession>A0A507R8Z2</accession>
<dbReference type="PRINTS" id="PR00081">
    <property type="entry name" value="GDHRDH"/>
</dbReference>
<feature type="compositionally biased region" description="Basic residues" evidence="3">
    <location>
        <begin position="514"/>
        <end position="528"/>
    </location>
</feature>
<gene>
    <name evidence="4" type="ORF">MPDQ_000114</name>
</gene>
<comment type="caution">
    <text evidence="4">The sequence shown here is derived from an EMBL/GenBank/DDBJ whole genome shotgun (WGS) entry which is preliminary data.</text>
</comment>
<evidence type="ECO:0000313" key="4">
    <source>
        <dbReference type="EMBL" id="TQB77573.1"/>
    </source>
</evidence>
<dbReference type="PANTHER" id="PTHR43639:SF5">
    <property type="entry name" value="OXIDOREDUCTASE, SHORT-CHAIN DEHYDROGENASE_REDUCTASE FAMILY (AFU_ORTHOLOGUE AFUA_6G09140)"/>
    <property type="match status" value="1"/>
</dbReference>
<evidence type="ECO:0000256" key="2">
    <source>
        <dbReference type="ARBA" id="ARBA00023002"/>
    </source>
</evidence>
<dbReference type="Pfam" id="PF09428">
    <property type="entry name" value="DUF2011"/>
    <property type="match status" value="1"/>
</dbReference>
<feature type="compositionally biased region" description="Polar residues" evidence="3">
    <location>
        <begin position="300"/>
        <end position="318"/>
    </location>
</feature>
<feature type="region of interest" description="Disordered" evidence="3">
    <location>
        <begin position="297"/>
        <end position="319"/>
    </location>
</feature>
<dbReference type="Proteomes" id="UP000319663">
    <property type="component" value="Unassembled WGS sequence"/>
</dbReference>
<organism evidence="4 5">
    <name type="scientific">Monascus purpureus</name>
    <name type="common">Red mold</name>
    <name type="synonym">Monascus anka</name>
    <dbReference type="NCBI Taxonomy" id="5098"/>
    <lineage>
        <taxon>Eukaryota</taxon>
        <taxon>Fungi</taxon>
        <taxon>Dikarya</taxon>
        <taxon>Ascomycota</taxon>
        <taxon>Pezizomycotina</taxon>
        <taxon>Eurotiomycetes</taxon>
        <taxon>Eurotiomycetidae</taxon>
        <taxon>Eurotiales</taxon>
        <taxon>Aspergillaceae</taxon>
        <taxon>Monascus</taxon>
    </lineage>
</organism>
<dbReference type="InterPro" id="IPR018555">
    <property type="entry name" value="C630.06c-like"/>
</dbReference>
<evidence type="ECO:0000256" key="3">
    <source>
        <dbReference type="SAM" id="MobiDB-lite"/>
    </source>
</evidence>
<keyword evidence="2" id="KW-0560">Oxidoreductase</keyword>
<feature type="compositionally biased region" description="Basic residues" evidence="3">
    <location>
        <begin position="483"/>
        <end position="500"/>
    </location>
</feature>
<proteinExistence type="predicted"/>